<reference evidence="1" key="1">
    <citation type="journal article" date="2023" name="IScience">
        <title>Live-bearing cockroach genome reveals convergent evolutionary mechanisms linked to viviparity in insects and beyond.</title>
        <authorList>
            <person name="Fouks B."/>
            <person name="Harrison M.C."/>
            <person name="Mikhailova A.A."/>
            <person name="Marchal E."/>
            <person name="English S."/>
            <person name="Carruthers M."/>
            <person name="Jennings E.C."/>
            <person name="Chiamaka E.L."/>
            <person name="Frigard R.A."/>
            <person name="Pippel M."/>
            <person name="Attardo G.M."/>
            <person name="Benoit J.B."/>
            <person name="Bornberg-Bauer E."/>
            <person name="Tobe S.S."/>
        </authorList>
    </citation>
    <scope>NUCLEOTIDE SEQUENCE</scope>
    <source>
        <strain evidence="1">Stay&amp;Tobe</strain>
    </source>
</reference>
<proteinExistence type="predicted"/>
<evidence type="ECO:0000313" key="1">
    <source>
        <dbReference type="EMBL" id="KAJ9593538.1"/>
    </source>
</evidence>
<comment type="caution">
    <text evidence="1">The sequence shown here is derived from an EMBL/GenBank/DDBJ whole genome shotgun (WGS) entry which is preliminary data.</text>
</comment>
<dbReference type="EMBL" id="JASPKZ010003432">
    <property type="protein sequence ID" value="KAJ9593538.1"/>
    <property type="molecule type" value="Genomic_DNA"/>
</dbReference>
<name>A0AAD8A736_DIPPU</name>
<accession>A0AAD8A736</accession>
<evidence type="ECO:0000313" key="2">
    <source>
        <dbReference type="Proteomes" id="UP001233999"/>
    </source>
</evidence>
<feature type="non-terminal residue" evidence="1">
    <location>
        <position position="1"/>
    </location>
</feature>
<organism evidence="1 2">
    <name type="scientific">Diploptera punctata</name>
    <name type="common">Pacific beetle cockroach</name>
    <dbReference type="NCBI Taxonomy" id="6984"/>
    <lineage>
        <taxon>Eukaryota</taxon>
        <taxon>Metazoa</taxon>
        <taxon>Ecdysozoa</taxon>
        <taxon>Arthropoda</taxon>
        <taxon>Hexapoda</taxon>
        <taxon>Insecta</taxon>
        <taxon>Pterygota</taxon>
        <taxon>Neoptera</taxon>
        <taxon>Polyneoptera</taxon>
        <taxon>Dictyoptera</taxon>
        <taxon>Blattodea</taxon>
        <taxon>Blaberoidea</taxon>
        <taxon>Blaberidae</taxon>
        <taxon>Diplopterinae</taxon>
        <taxon>Diploptera</taxon>
    </lineage>
</organism>
<reference evidence="1" key="2">
    <citation type="submission" date="2023-05" db="EMBL/GenBank/DDBJ databases">
        <authorList>
            <person name="Fouks B."/>
        </authorList>
    </citation>
    <scope>NUCLEOTIDE SEQUENCE</scope>
    <source>
        <strain evidence="1">Stay&amp;Tobe</strain>
        <tissue evidence="1">Testes</tissue>
    </source>
</reference>
<feature type="non-terminal residue" evidence="1">
    <location>
        <position position="50"/>
    </location>
</feature>
<dbReference type="AlphaFoldDB" id="A0AAD8A736"/>
<dbReference type="Proteomes" id="UP001233999">
    <property type="component" value="Unassembled WGS sequence"/>
</dbReference>
<sequence length="50" mass="5634">GCLSHKNLKNFRLGKAKSIANALYVFLTKISFRSIPFIVSELQLIVLLPM</sequence>
<keyword evidence="2" id="KW-1185">Reference proteome</keyword>
<gene>
    <name evidence="1" type="ORF">L9F63_014931</name>
</gene>
<protein>
    <submittedName>
        <fullName evidence="1">Uncharacterized protein</fullName>
    </submittedName>
</protein>